<dbReference type="AlphaFoldDB" id="A0AAE4BQS5"/>
<keyword evidence="3" id="KW-1185">Reference proteome</keyword>
<dbReference type="RefSeq" id="WP_309939149.1">
    <property type="nucleotide sequence ID" value="NZ_AP025305.1"/>
</dbReference>
<keyword evidence="1" id="KW-0732">Signal</keyword>
<dbReference type="EMBL" id="JAVDQD010000002">
    <property type="protein sequence ID" value="MDR6239484.1"/>
    <property type="molecule type" value="Genomic_DNA"/>
</dbReference>
<proteinExistence type="predicted"/>
<evidence type="ECO:0000256" key="1">
    <source>
        <dbReference type="SAM" id="SignalP"/>
    </source>
</evidence>
<feature type="chain" id="PRO_5041923265" evidence="1">
    <location>
        <begin position="21"/>
        <end position="535"/>
    </location>
</feature>
<gene>
    <name evidence="2" type="ORF">HNQ88_002521</name>
</gene>
<evidence type="ECO:0000313" key="2">
    <source>
        <dbReference type="EMBL" id="MDR6239484.1"/>
    </source>
</evidence>
<reference evidence="2" key="1">
    <citation type="submission" date="2023-07" db="EMBL/GenBank/DDBJ databases">
        <title>Genomic Encyclopedia of Type Strains, Phase IV (KMG-IV): sequencing the most valuable type-strain genomes for metagenomic binning, comparative biology and taxonomic classification.</title>
        <authorList>
            <person name="Goeker M."/>
        </authorList>
    </citation>
    <scope>NUCLEOTIDE SEQUENCE</scope>
    <source>
        <strain evidence="2">DSM 26174</strain>
    </source>
</reference>
<protein>
    <submittedName>
        <fullName evidence="2">Uncharacterized protein</fullName>
    </submittedName>
</protein>
<organism evidence="2 3">
    <name type="scientific">Aureibacter tunicatorum</name>
    <dbReference type="NCBI Taxonomy" id="866807"/>
    <lineage>
        <taxon>Bacteria</taxon>
        <taxon>Pseudomonadati</taxon>
        <taxon>Bacteroidota</taxon>
        <taxon>Cytophagia</taxon>
        <taxon>Cytophagales</taxon>
        <taxon>Persicobacteraceae</taxon>
        <taxon>Aureibacter</taxon>
    </lineage>
</organism>
<comment type="caution">
    <text evidence="2">The sequence shown here is derived from an EMBL/GenBank/DDBJ whole genome shotgun (WGS) entry which is preliminary data.</text>
</comment>
<accession>A0AAE4BQS5</accession>
<feature type="signal peptide" evidence="1">
    <location>
        <begin position="1"/>
        <end position="20"/>
    </location>
</feature>
<sequence>MKNIALILSIMLLTCINANSQNQLLKKIDFGQPFKEKDYRDRTYYQLDTKGETFLVEQLNNPYGKKTEYAIEEFSSTLERKTVLEIEFEKHESLMTTRQVSDDFFAITRLFDKDGDVIIVYKRKYNPALKKFNDKEKLFSVDIKSKGRVFDTVNFKIIESEDESKLAFIGDFGEKSTVEVHATIQKSGYFDYYDKRADHLPIDIAAFDSNLNLINHQKSDIKGYATLDAEIITNNGEIYLGVKKYKHKNKGDENTPNYNYEIYRCDQGLKKLNNLYNKTTFINNLHFSQSGSEIKINCIYSNKTAKNFQGIGYSHIDSNDKVAILKKVPLTEPFANSLLGEKEKKKLQKGKDVNNSIMFHNYVINEVIHEKNNSYLFIEKLNTMYYSMMGGRYDVSTSSRENLIIIKVDEDFNFLWSHNIIKRQTSISSTYPMSSYIGIERDNNFLIYYNGRLDNENIKNVDEVDKYDPLYRYWESCIYVLDVSKESGKLKKEFLLKFKDEDVMLHTNEVFKNKKTDEIILYFHHRDKNVFGHLR</sequence>
<dbReference type="Proteomes" id="UP001185092">
    <property type="component" value="Unassembled WGS sequence"/>
</dbReference>
<evidence type="ECO:0000313" key="3">
    <source>
        <dbReference type="Proteomes" id="UP001185092"/>
    </source>
</evidence>
<name>A0AAE4BQS5_9BACT</name>